<dbReference type="SUPFAM" id="SSF46955">
    <property type="entry name" value="Putative DNA-binding domain"/>
    <property type="match status" value="1"/>
</dbReference>
<dbReference type="Gene3D" id="1.10.238.160">
    <property type="match status" value="1"/>
</dbReference>
<dbReference type="RefSeq" id="WP_281044665.1">
    <property type="nucleotide sequence ID" value="NZ_JARYGZ010000001.1"/>
</dbReference>
<dbReference type="EMBL" id="JARYGZ010000001">
    <property type="protein sequence ID" value="MDH7639397.1"/>
    <property type="molecule type" value="Genomic_DNA"/>
</dbReference>
<dbReference type="InterPro" id="IPR009061">
    <property type="entry name" value="DNA-bd_dom_put_sf"/>
</dbReference>
<organism evidence="1 2">
    <name type="scientific">Sphingomonas oryzagri</name>
    <dbReference type="NCBI Taxonomy" id="3042314"/>
    <lineage>
        <taxon>Bacteria</taxon>
        <taxon>Pseudomonadati</taxon>
        <taxon>Pseudomonadota</taxon>
        <taxon>Alphaproteobacteria</taxon>
        <taxon>Sphingomonadales</taxon>
        <taxon>Sphingomonadaceae</taxon>
        <taxon>Sphingomonas</taxon>
    </lineage>
</organism>
<name>A0ABT6N2E3_9SPHN</name>
<comment type="caution">
    <text evidence="1">The sequence shown here is derived from an EMBL/GenBank/DDBJ whole genome shotgun (WGS) entry which is preliminary data.</text>
</comment>
<dbReference type="PANTHER" id="PTHR36154">
    <property type="entry name" value="DNA-BINDING TRANSCRIPTIONAL ACTIVATOR ALPA"/>
    <property type="match status" value="1"/>
</dbReference>
<evidence type="ECO:0000313" key="1">
    <source>
        <dbReference type="EMBL" id="MDH7639397.1"/>
    </source>
</evidence>
<dbReference type="Proteomes" id="UP001160625">
    <property type="component" value="Unassembled WGS sequence"/>
</dbReference>
<dbReference type="PANTHER" id="PTHR36154:SF1">
    <property type="entry name" value="DNA-BINDING TRANSCRIPTIONAL ACTIVATOR ALPA"/>
    <property type="match status" value="1"/>
</dbReference>
<reference evidence="1" key="1">
    <citation type="submission" date="2023-04" db="EMBL/GenBank/DDBJ databases">
        <title>Sphingomonas sp. MAHUQ-71 isolated from rice field.</title>
        <authorList>
            <person name="Huq M.A."/>
        </authorList>
    </citation>
    <scope>NUCLEOTIDE SEQUENCE</scope>
    <source>
        <strain evidence="1">MAHUQ-71</strain>
    </source>
</reference>
<keyword evidence="2" id="KW-1185">Reference proteome</keyword>
<protein>
    <submittedName>
        <fullName evidence="1">AlpA family phage regulatory protein</fullName>
    </submittedName>
</protein>
<proteinExistence type="predicted"/>
<dbReference type="InterPro" id="IPR010260">
    <property type="entry name" value="AlpA"/>
</dbReference>
<gene>
    <name evidence="1" type="ORF">QGN17_11710</name>
</gene>
<dbReference type="Pfam" id="PF05930">
    <property type="entry name" value="Phage_AlpA"/>
    <property type="match status" value="1"/>
</dbReference>
<evidence type="ECO:0000313" key="2">
    <source>
        <dbReference type="Proteomes" id="UP001160625"/>
    </source>
</evidence>
<accession>A0ABT6N2E3</accession>
<dbReference type="InterPro" id="IPR052931">
    <property type="entry name" value="Prophage_regulatory_activator"/>
</dbReference>
<sequence length="70" mass="7878">MVDRDDKFLRLPAVIEKTGCGRASIYRMINAGVFPRQERIGARAVGWRLSAIARWMEAPADYQEDRPAAG</sequence>